<comment type="caution">
    <text evidence="17">The sequence shown here is derived from an EMBL/GenBank/DDBJ whole genome shotgun (WGS) entry which is preliminary data.</text>
</comment>
<evidence type="ECO:0000256" key="15">
    <source>
        <dbReference type="RuleBase" id="RU366077"/>
    </source>
</evidence>
<keyword evidence="18" id="KW-1185">Reference proteome</keyword>
<feature type="binding site" evidence="14">
    <location>
        <position position="224"/>
    </location>
    <ligand>
        <name>Zn(2+)</name>
        <dbReference type="ChEBI" id="CHEBI:29105"/>
        <note>catalytic</note>
    </ligand>
</feature>
<dbReference type="FunFam" id="3.90.132.10:FF:000001">
    <property type="entry name" value="leishmanolysin-like peptidase isoform X2"/>
    <property type="match status" value="1"/>
</dbReference>
<comment type="similarity">
    <text evidence="2 15">Belongs to the peptidase M8 family.</text>
</comment>
<feature type="region of interest" description="Disordered" evidence="16">
    <location>
        <begin position="1"/>
        <end position="26"/>
    </location>
</feature>
<organism evidence="17 18">
    <name type="scientific">Diceros bicornis minor</name>
    <name type="common">South-central black rhinoceros</name>
    <dbReference type="NCBI Taxonomy" id="77932"/>
    <lineage>
        <taxon>Eukaryota</taxon>
        <taxon>Metazoa</taxon>
        <taxon>Chordata</taxon>
        <taxon>Craniata</taxon>
        <taxon>Vertebrata</taxon>
        <taxon>Euteleostomi</taxon>
        <taxon>Mammalia</taxon>
        <taxon>Eutheria</taxon>
        <taxon>Laurasiatheria</taxon>
        <taxon>Perissodactyla</taxon>
        <taxon>Rhinocerotidae</taxon>
        <taxon>Diceros</taxon>
    </lineage>
</organism>
<comment type="subcellular location">
    <subcellularLocation>
        <location evidence="1">Cytoplasm</location>
    </subcellularLocation>
</comment>
<dbReference type="PANTHER" id="PTHR10942:SF0">
    <property type="entry name" value="LEISHMANOLYSIN-LIKE PEPTIDASE"/>
    <property type="match status" value="1"/>
</dbReference>
<evidence type="ECO:0000256" key="3">
    <source>
        <dbReference type="ARBA" id="ARBA00022490"/>
    </source>
</evidence>
<keyword evidence="7" id="KW-0498">Mitosis</keyword>
<evidence type="ECO:0000256" key="2">
    <source>
        <dbReference type="ARBA" id="ARBA00005860"/>
    </source>
</evidence>
<protein>
    <recommendedName>
        <fullName evidence="12 15">Leishmanolysin-like peptidase</fullName>
        <ecNumber evidence="15">3.4.24.-</ecNumber>
    </recommendedName>
</protein>
<dbReference type="Gene3D" id="3.10.170.20">
    <property type="match status" value="1"/>
</dbReference>
<dbReference type="EC" id="3.4.24.-" evidence="15"/>
<evidence type="ECO:0000256" key="14">
    <source>
        <dbReference type="PIRSR" id="PIRSR601577-2"/>
    </source>
</evidence>
<evidence type="ECO:0000256" key="12">
    <source>
        <dbReference type="ARBA" id="ARBA00039717"/>
    </source>
</evidence>
<evidence type="ECO:0000256" key="5">
    <source>
        <dbReference type="ARBA" id="ARBA00022670"/>
    </source>
</evidence>
<evidence type="ECO:0000256" key="10">
    <source>
        <dbReference type="ARBA" id="ARBA00023049"/>
    </source>
</evidence>
<dbReference type="GO" id="GO:0004222">
    <property type="term" value="F:metalloendopeptidase activity"/>
    <property type="evidence" value="ECO:0007669"/>
    <property type="project" value="UniProtKB-UniRule"/>
</dbReference>
<keyword evidence="10 14" id="KW-0482">Metalloprotease</keyword>
<feature type="compositionally biased region" description="Gly residues" evidence="16">
    <location>
        <begin position="13"/>
        <end position="24"/>
    </location>
</feature>
<keyword evidence="5 15" id="KW-0645">Protease</keyword>
<evidence type="ECO:0000313" key="18">
    <source>
        <dbReference type="Proteomes" id="UP000551758"/>
    </source>
</evidence>
<dbReference type="GO" id="GO:0007155">
    <property type="term" value="P:cell adhesion"/>
    <property type="evidence" value="ECO:0007669"/>
    <property type="project" value="InterPro"/>
</dbReference>
<evidence type="ECO:0000256" key="7">
    <source>
        <dbReference type="ARBA" id="ARBA00022776"/>
    </source>
</evidence>
<gene>
    <name evidence="17" type="ORF">HPG69_010482</name>
</gene>
<dbReference type="GO" id="GO:0005737">
    <property type="term" value="C:cytoplasm"/>
    <property type="evidence" value="ECO:0007669"/>
    <property type="project" value="UniProtKB-SubCell"/>
</dbReference>
<evidence type="ECO:0000313" key="17">
    <source>
        <dbReference type="EMBL" id="KAF5924050.1"/>
    </source>
</evidence>
<reference evidence="17 18" key="1">
    <citation type="journal article" date="2020" name="Mol. Biol. Evol.">
        <title>Interspecific Gene Flow and the Evolution of Specialization in Black and White Rhinoceros.</title>
        <authorList>
            <person name="Moodley Y."/>
            <person name="Westbury M.V."/>
            <person name="Russo I.M."/>
            <person name="Gopalakrishnan S."/>
            <person name="Rakotoarivelo A."/>
            <person name="Olsen R.A."/>
            <person name="Prost S."/>
            <person name="Tunstall T."/>
            <person name="Ryder O.A."/>
            <person name="Dalen L."/>
            <person name="Bruford M.W."/>
        </authorList>
    </citation>
    <scope>NUCLEOTIDE SEQUENCE [LARGE SCALE GENOMIC DNA]</scope>
    <source>
        <strain evidence="17">SBR-YM</strain>
        <tissue evidence="17">Skin</tissue>
    </source>
</reference>
<evidence type="ECO:0000256" key="4">
    <source>
        <dbReference type="ARBA" id="ARBA00022618"/>
    </source>
</evidence>
<keyword evidence="8 15" id="KW-0378">Hydrolase</keyword>
<evidence type="ECO:0000256" key="13">
    <source>
        <dbReference type="PIRSR" id="PIRSR601577-1"/>
    </source>
</evidence>
<evidence type="ECO:0000256" key="8">
    <source>
        <dbReference type="ARBA" id="ARBA00022801"/>
    </source>
</evidence>
<dbReference type="PANTHER" id="PTHR10942">
    <property type="entry name" value="LEISHMANOLYSIN-LIKE PEPTIDASE"/>
    <property type="match status" value="1"/>
</dbReference>
<evidence type="ECO:0000256" key="6">
    <source>
        <dbReference type="ARBA" id="ARBA00022723"/>
    </source>
</evidence>
<proteinExistence type="inferred from homology"/>
<dbReference type="GO" id="GO:0016020">
    <property type="term" value="C:membrane"/>
    <property type="evidence" value="ECO:0007669"/>
    <property type="project" value="InterPro"/>
</dbReference>
<dbReference type="Pfam" id="PF01457">
    <property type="entry name" value="Peptidase_M8"/>
    <property type="match status" value="2"/>
</dbReference>
<dbReference type="GO" id="GO:0046872">
    <property type="term" value="F:metal ion binding"/>
    <property type="evidence" value="ECO:0007669"/>
    <property type="project" value="UniProtKB-KW"/>
</dbReference>
<keyword evidence="6 14" id="KW-0479">Metal-binding</keyword>
<keyword evidence="3" id="KW-0963">Cytoplasm</keyword>
<dbReference type="Gene3D" id="2.10.55.10">
    <property type="entry name" value="Leishmanolysin domain 3"/>
    <property type="match status" value="1"/>
</dbReference>
<accession>A0A7J7F7M1</accession>
<dbReference type="Proteomes" id="UP000551758">
    <property type="component" value="Unassembled WGS sequence"/>
</dbReference>
<evidence type="ECO:0000256" key="9">
    <source>
        <dbReference type="ARBA" id="ARBA00022833"/>
    </source>
</evidence>
<keyword evidence="11" id="KW-0131">Cell cycle</keyword>
<evidence type="ECO:0000256" key="1">
    <source>
        <dbReference type="ARBA" id="ARBA00004496"/>
    </source>
</evidence>
<dbReference type="GO" id="GO:0051301">
    <property type="term" value="P:cell division"/>
    <property type="evidence" value="ECO:0007669"/>
    <property type="project" value="UniProtKB-KW"/>
</dbReference>
<dbReference type="GO" id="GO:0006508">
    <property type="term" value="P:proteolysis"/>
    <property type="evidence" value="ECO:0007669"/>
    <property type="project" value="UniProtKB-KW"/>
</dbReference>
<dbReference type="Gene3D" id="3.90.132.10">
    <property type="entry name" value="Leishmanolysin , domain 2"/>
    <property type="match status" value="1"/>
</dbReference>
<feature type="active site" evidence="13">
    <location>
        <position position="225"/>
    </location>
</feature>
<feature type="binding site" evidence="14">
    <location>
        <position position="228"/>
    </location>
    <ligand>
        <name>Zn(2+)</name>
        <dbReference type="ChEBI" id="CHEBI:29105"/>
        <note>catalytic</note>
    </ligand>
</feature>
<name>A0A7J7F7M1_DICBM</name>
<dbReference type="FunFam" id="2.10.55.10:FF:000001">
    <property type="entry name" value="Leishmanolysin like peptidase"/>
    <property type="match status" value="1"/>
</dbReference>
<dbReference type="InterPro" id="IPR001577">
    <property type="entry name" value="Peptidase_M8"/>
</dbReference>
<dbReference type="AlphaFoldDB" id="A0A7J7F7M1"/>
<feature type="binding site" evidence="14">
    <location>
        <position position="330"/>
    </location>
    <ligand>
        <name>Zn(2+)</name>
        <dbReference type="ChEBI" id="CHEBI:29105"/>
        <note>catalytic</note>
    </ligand>
</feature>
<dbReference type="SUPFAM" id="SSF55486">
    <property type="entry name" value="Metalloproteases ('zincins'), catalytic domain"/>
    <property type="match status" value="1"/>
</dbReference>
<keyword evidence="9 14" id="KW-0862">Zinc</keyword>
<dbReference type="EMBL" id="JACDTQ010001070">
    <property type="protein sequence ID" value="KAF5924050.1"/>
    <property type="molecule type" value="Genomic_DNA"/>
</dbReference>
<sequence>METTLGPKMAAEWGGGPGSSGSGPGPTRCRWSGSLWVRGVLLLLGGLWASATSIPVSLGSSPPCQHHVPSDTEVINKVHLKANHVVKRDVDEHLRIKTVYDKSIEEVLFNFNLKLKVPTANLVSGLIFCCPPRAQQCRVCRGDKSPCEAVGMQDQEGILDADFVLYVGALATDRCSHENIISYAAYCQQEAKMDRPIAGYANLCPNMISTQPQEFIGMLSTVKHEIIHALGFSAGLFAFYHDKDGNPLTSRFADGLPPFNNSLGLYQWSDKVVRKVERLWDVRDNKVVPHTVYLLVTPRVVDEARKHFNCPVLEGMELENQGGMGTELNHWEKRLLENEAMTGSHTQNRVLSRITLALMEDTGWYKANYSMAEKLDWGRGMGCDFVKKSCKFWIDQQRQKRQMLSPYCDTLRSNPLQLTCRQDQRAVAVCNLQKFPKPLPREYQYFDELSGIPAEDLPYYGGSVEIADYCPFSQEFSWHLSGEYQRSSDCRISENQPDLFKNYGVEKYGPHSVCLLQKSAFVMEKCERKLSYPDWGSGCYQVSCSPQGLKVWVQDTSYLCSRAGQVLPVSIQMNGWIHDGNLLCPSCGDFCELCPPETDPPATNLTRTLPLVITSKC</sequence>
<evidence type="ECO:0000256" key="16">
    <source>
        <dbReference type="SAM" id="MobiDB-lite"/>
    </source>
</evidence>
<comment type="cofactor">
    <cofactor evidence="14 15">
        <name>Zn(2+)</name>
        <dbReference type="ChEBI" id="CHEBI:29105"/>
    </cofactor>
    <text evidence="14 15">Binds 1 zinc ion per subunit.</text>
</comment>
<evidence type="ECO:0000256" key="11">
    <source>
        <dbReference type="ARBA" id="ARBA00023306"/>
    </source>
</evidence>
<keyword evidence="4" id="KW-0132">Cell division</keyword>